<dbReference type="FunCoup" id="A0A6P8HT66">
    <property type="interactions" value="297"/>
</dbReference>
<dbReference type="KEGG" id="aten:116294873"/>
<dbReference type="AlphaFoldDB" id="A0A6P8HT66"/>
<reference evidence="3" key="1">
    <citation type="submission" date="2025-08" db="UniProtKB">
        <authorList>
            <consortium name="RefSeq"/>
        </authorList>
    </citation>
    <scope>IDENTIFICATION</scope>
    <source>
        <tissue evidence="3">Tentacle</tissue>
    </source>
</reference>
<feature type="compositionally biased region" description="Basic residues" evidence="1">
    <location>
        <begin position="17"/>
        <end position="33"/>
    </location>
</feature>
<feature type="region of interest" description="Disordered" evidence="1">
    <location>
        <begin position="1"/>
        <end position="40"/>
    </location>
</feature>
<dbReference type="InterPro" id="IPR037691">
    <property type="entry name" value="C11orf98"/>
</dbReference>
<keyword evidence="2" id="KW-1185">Reference proteome</keyword>
<organism evidence="2 3">
    <name type="scientific">Actinia tenebrosa</name>
    <name type="common">Australian red waratah sea anemone</name>
    <dbReference type="NCBI Taxonomy" id="6105"/>
    <lineage>
        <taxon>Eukaryota</taxon>
        <taxon>Metazoa</taxon>
        <taxon>Cnidaria</taxon>
        <taxon>Anthozoa</taxon>
        <taxon>Hexacorallia</taxon>
        <taxon>Actiniaria</taxon>
        <taxon>Actiniidae</taxon>
        <taxon>Actinia</taxon>
    </lineage>
</organism>
<accession>A0A6P8HT66</accession>
<dbReference type="PANTHER" id="PTHR14554">
    <property type="entry name" value="GENE, 49416-RELATED"/>
    <property type="match status" value="1"/>
</dbReference>
<sequence>MTGGNVYNRPRSALQKNLKRAGRIKKQQKKKQTRAKEGRVVDSLTTTHILRKTKTNPYANITLSGKKKRLLLKEIKREEKQKQSMELEKPVEEKKETKTAKKEPKGKEKMDLD</sequence>
<evidence type="ECO:0000313" key="2">
    <source>
        <dbReference type="Proteomes" id="UP000515163"/>
    </source>
</evidence>
<protein>
    <submittedName>
        <fullName evidence="3">Uncharacterized protein LOC116294873</fullName>
    </submittedName>
</protein>
<proteinExistence type="predicted"/>
<dbReference type="Proteomes" id="UP000515163">
    <property type="component" value="Unplaced"/>
</dbReference>
<dbReference type="Pfam" id="PF17719">
    <property type="entry name" value="DUF5564"/>
    <property type="match status" value="1"/>
</dbReference>
<feature type="region of interest" description="Disordered" evidence="1">
    <location>
        <begin position="76"/>
        <end position="113"/>
    </location>
</feature>
<dbReference type="PANTHER" id="PTHR14554:SF1">
    <property type="entry name" value="CHROMOSOME 11 OPEN READING FRAME 98"/>
    <property type="match status" value="1"/>
</dbReference>
<evidence type="ECO:0000256" key="1">
    <source>
        <dbReference type="SAM" id="MobiDB-lite"/>
    </source>
</evidence>
<dbReference type="RefSeq" id="XP_031558418.1">
    <property type="nucleotide sequence ID" value="XM_031702558.1"/>
</dbReference>
<dbReference type="OrthoDB" id="6147870at2759"/>
<dbReference type="GeneID" id="116294873"/>
<gene>
    <name evidence="3" type="primary">LOC116294873</name>
</gene>
<evidence type="ECO:0000313" key="3">
    <source>
        <dbReference type="RefSeq" id="XP_031558418.1"/>
    </source>
</evidence>
<dbReference type="InParanoid" id="A0A6P8HT66"/>
<name>A0A6P8HT66_ACTTE</name>